<protein>
    <submittedName>
        <fullName evidence="2">Uncharacterized protein</fullName>
    </submittedName>
</protein>
<accession>A0A0C5CC58</accession>
<proteinExistence type="predicted"/>
<evidence type="ECO:0000313" key="2">
    <source>
        <dbReference type="EMBL" id="KWZ76867.1"/>
    </source>
</evidence>
<evidence type="ECO:0000313" key="4">
    <source>
        <dbReference type="Proteomes" id="UP000070376"/>
    </source>
</evidence>
<reference evidence="1" key="1">
    <citation type="submission" date="2015-01" db="EMBL/GenBank/DDBJ databases">
        <title>Comparative genome analysis of Bacillus coagulans HM-08, Clostridium butyricum HM-68, Bacillus subtilis HM-66 and Bacillus licheniformis BL-09.</title>
        <authorList>
            <person name="Zhang H."/>
        </authorList>
    </citation>
    <scope>NUCLEOTIDE SEQUENCE [LARGE SCALE GENOMIC DNA]</scope>
    <source>
        <strain evidence="1">HM-08</strain>
    </source>
</reference>
<dbReference type="EMBL" id="LRPN01000185">
    <property type="protein sequence ID" value="KWZ76867.1"/>
    <property type="molecule type" value="Genomic_DNA"/>
</dbReference>
<evidence type="ECO:0000313" key="1">
    <source>
        <dbReference type="EMBL" id="AJO23090.1"/>
    </source>
</evidence>
<dbReference type="AlphaFoldDB" id="A0A0C5CC58"/>
<sequence>MLSLYFPNKTAVYWRSFYNRCFAPPVPVISACPFTNSVLSLK</sequence>
<evidence type="ECO:0000313" key="3">
    <source>
        <dbReference type="Proteomes" id="UP000032024"/>
    </source>
</evidence>
<reference evidence="4" key="4">
    <citation type="submission" date="2016-01" db="EMBL/GenBank/DDBJ databases">
        <authorList>
            <person name="Mitreva M."/>
            <person name="Pepin K.H."/>
            <person name="Mihindukulasuriya K.A."/>
            <person name="Fulton R."/>
            <person name="Fronick C."/>
            <person name="O'Laughlin M."/>
            <person name="Miner T."/>
            <person name="Herter B."/>
            <person name="Rosa B.A."/>
            <person name="Cordes M."/>
            <person name="Tomlinson C."/>
            <person name="Wollam A."/>
            <person name="Palsikar V.B."/>
            <person name="Mardis E.R."/>
            <person name="Wilson R.K."/>
        </authorList>
    </citation>
    <scope>NUCLEOTIDE SEQUENCE [LARGE SCALE GENOMIC DNA]</scope>
    <source>
        <strain evidence="4">GED7749B</strain>
    </source>
</reference>
<keyword evidence="3" id="KW-1185">Reference proteome</keyword>
<gene>
    <name evidence="2" type="ORF">HMPREF3213_03604</name>
    <name evidence="1" type="ORF">SB48_HM08orf03622</name>
</gene>
<reference evidence="2" key="3">
    <citation type="submission" date="2016-01" db="EMBL/GenBank/DDBJ databases">
        <authorList>
            <person name="Oliw E.H."/>
        </authorList>
    </citation>
    <scope>NUCLEOTIDE SEQUENCE [LARGE SCALE GENOMIC DNA]</scope>
    <source>
        <strain evidence="2">GED7749B</strain>
    </source>
</reference>
<reference evidence="3" key="2">
    <citation type="submission" date="2015-01" db="EMBL/GenBank/DDBJ databases">
        <title>Comparative genome analysis of Bacillus coagulans HM-08, Clostridium butyricum HM-68, Bacillus subtilis HM-66 and Bacillus paralicheniformis BL-09.</title>
        <authorList>
            <person name="Zhang H."/>
        </authorList>
    </citation>
    <scope>NUCLEOTIDE SEQUENCE [LARGE SCALE GENOMIC DNA]</scope>
    <source>
        <strain evidence="3">HM-08</strain>
    </source>
</reference>
<dbReference type="Proteomes" id="UP000032024">
    <property type="component" value="Chromosome"/>
</dbReference>
<dbReference type="PATRIC" id="fig|1398.18.peg.2287"/>
<organism evidence="2 4">
    <name type="scientific">Heyndrickxia coagulans</name>
    <name type="common">Weizmannia coagulans</name>
    <dbReference type="NCBI Taxonomy" id="1398"/>
    <lineage>
        <taxon>Bacteria</taxon>
        <taxon>Bacillati</taxon>
        <taxon>Bacillota</taxon>
        <taxon>Bacilli</taxon>
        <taxon>Bacillales</taxon>
        <taxon>Bacillaceae</taxon>
        <taxon>Heyndrickxia</taxon>
    </lineage>
</organism>
<dbReference type="Proteomes" id="UP000070376">
    <property type="component" value="Unassembled WGS sequence"/>
</dbReference>
<name>A0A0C5CC58_HEYCO</name>
<dbReference type="EMBL" id="CP010525">
    <property type="protein sequence ID" value="AJO23090.1"/>
    <property type="molecule type" value="Genomic_DNA"/>
</dbReference>